<feature type="domain" description="Copper resistance protein D" evidence="7">
    <location>
        <begin position="187"/>
        <end position="293"/>
    </location>
</feature>
<name>A0A975G5Q5_9CAUL</name>
<dbReference type="EMBL" id="CP073078">
    <property type="protein sequence ID" value="QUD90536.1"/>
    <property type="molecule type" value="Genomic_DNA"/>
</dbReference>
<keyword evidence="2" id="KW-1003">Cell membrane</keyword>
<dbReference type="NCBIfam" id="NF033808">
    <property type="entry name" value="copper_CopD"/>
    <property type="match status" value="1"/>
</dbReference>
<feature type="transmembrane region" description="Helical" evidence="6">
    <location>
        <begin position="152"/>
        <end position="172"/>
    </location>
</feature>
<feature type="transmembrane region" description="Helical" evidence="6">
    <location>
        <begin position="40"/>
        <end position="61"/>
    </location>
</feature>
<dbReference type="AlphaFoldDB" id="A0A975G5Q5"/>
<evidence type="ECO:0000259" key="7">
    <source>
        <dbReference type="Pfam" id="PF05425"/>
    </source>
</evidence>
<dbReference type="Proteomes" id="UP000676409">
    <property type="component" value="Chromosome"/>
</dbReference>
<evidence type="ECO:0000256" key="3">
    <source>
        <dbReference type="ARBA" id="ARBA00022692"/>
    </source>
</evidence>
<sequence length="303" mass="30427">MEAAFVLIRLAGFLAGATLFGAPIFALYNPPLAEIVASRLKPMLMTAACLSAAAAMAGLVMQTGRMAGDPAAGLDPATLGDVVRGTGFGASVLVRTGATLLALGLLVGLRPPRQLWTLTTILGAVGLATLARAGHGAADEGIAGLVHTTADIAHLLAAGAWLGALMMFVLALEARGCGAAEAQVIHRALKDFSGVGSIAVAAIVASGLANGWFLVGLGHLGGLTASPWGRLLIVKLVLFAMMLAFAALNRFRLTPRLEAAGSDDPGAAISALRYSIGLEFALGVGVLALVAALGVLTPPVSAP</sequence>
<dbReference type="Pfam" id="PF05425">
    <property type="entry name" value="CopD"/>
    <property type="match status" value="1"/>
</dbReference>
<keyword evidence="3 6" id="KW-0812">Transmembrane</keyword>
<dbReference type="InterPro" id="IPR047689">
    <property type="entry name" value="CopD"/>
</dbReference>
<dbReference type="InterPro" id="IPR032694">
    <property type="entry name" value="CopC/D"/>
</dbReference>
<feature type="transmembrane region" description="Helical" evidence="6">
    <location>
        <begin position="192"/>
        <end position="215"/>
    </location>
</feature>
<evidence type="ECO:0000256" key="5">
    <source>
        <dbReference type="ARBA" id="ARBA00023136"/>
    </source>
</evidence>
<dbReference type="GO" id="GO:0005886">
    <property type="term" value="C:plasma membrane"/>
    <property type="evidence" value="ECO:0007669"/>
    <property type="project" value="UniProtKB-SubCell"/>
</dbReference>
<feature type="transmembrane region" description="Helical" evidence="6">
    <location>
        <begin position="280"/>
        <end position="300"/>
    </location>
</feature>
<dbReference type="PANTHER" id="PTHR34820:SF4">
    <property type="entry name" value="INNER MEMBRANE PROTEIN YEBZ"/>
    <property type="match status" value="1"/>
</dbReference>
<evidence type="ECO:0000256" key="2">
    <source>
        <dbReference type="ARBA" id="ARBA00022475"/>
    </source>
</evidence>
<dbReference type="InterPro" id="IPR008457">
    <property type="entry name" value="Cu-R_CopD_dom"/>
</dbReference>
<dbReference type="PANTHER" id="PTHR34820">
    <property type="entry name" value="INNER MEMBRANE PROTEIN YEBZ"/>
    <property type="match status" value="1"/>
</dbReference>
<keyword evidence="9" id="KW-1185">Reference proteome</keyword>
<protein>
    <submittedName>
        <fullName evidence="8">Copper homeostasis membrane protein CopD</fullName>
    </submittedName>
</protein>
<accession>A0A975G5Q5</accession>
<evidence type="ECO:0000313" key="8">
    <source>
        <dbReference type="EMBL" id="QUD90536.1"/>
    </source>
</evidence>
<keyword evidence="4 6" id="KW-1133">Transmembrane helix</keyword>
<organism evidence="8 9">
    <name type="scientific">Phenylobacterium montanum</name>
    <dbReference type="NCBI Taxonomy" id="2823693"/>
    <lineage>
        <taxon>Bacteria</taxon>
        <taxon>Pseudomonadati</taxon>
        <taxon>Pseudomonadota</taxon>
        <taxon>Alphaproteobacteria</taxon>
        <taxon>Caulobacterales</taxon>
        <taxon>Caulobacteraceae</taxon>
        <taxon>Phenylobacterium</taxon>
    </lineage>
</organism>
<evidence type="ECO:0000313" key="9">
    <source>
        <dbReference type="Proteomes" id="UP000676409"/>
    </source>
</evidence>
<dbReference type="RefSeq" id="WP_211940586.1">
    <property type="nucleotide sequence ID" value="NZ_CP073078.1"/>
</dbReference>
<feature type="transmembrane region" description="Helical" evidence="6">
    <location>
        <begin position="115"/>
        <end position="132"/>
    </location>
</feature>
<feature type="transmembrane region" description="Helical" evidence="6">
    <location>
        <begin position="6"/>
        <end position="28"/>
    </location>
</feature>
<dbReference type="KEGG" id="caul:KCG34_12040"/>
<dbReference type="GO" id="GO:0006825">
    <property type="term" value="P:copper ion transport"/>
    <property type="evidence" value="ECO:0007669"/>
    <property type="project" value="InterPro"/>
</dbReference>
<gene>
    <name evidence="8" type="primary">copD</name>
    <name evidence="8" type="ORF">KCG34_12040</name>
</gene>
<feature type="transmembrane region" description="Helical" evidence="6">
    <location>
        <begin position="88"/>
        <end position="108"/>
    </location>
</feature>
<evidence type="ECO:0000256" key="4">
    <source>
        <dbReference type="ARBA" id="ARBA00022989"/>
    </source>
</evidence>
<keyword evidence="5 6" id="KW-0472">Membrane</keyword>
<feature type="transmembrane region" description="Helical" evidence="6">
    <location>
        <begin position="227"/>
        <end position="248"/>
    </location>
</feature>
<evidence type="ECO:0000256" key="6">
    <source>
        <dbReference type="SAM" id="Phobius"/>
    </source>
</evidence>
<reference evidence="8" key="1">
    <citation type="submission" date="2021-04" db="EMBL/GenBank/DDBJ databases">
        <title>The complete genome sequence of Caulobacter sp. S6.</title>
        <authorList>
            <person name="Tang Y."/>
            <person name="Ouyang W."/>
            <person name="Liu Q."/>
            <person name="Huang B."/>
            <person name="Guo Z."/>
            <person name="Lei P."/>
        </authorList>
    </citation>
    <scope>NUCLEOTIDE SEQUENCE</scope>
    <source>
        <strain evidence="8">S6</strain>
    </source>
</reference>
<proteinExistence type="predicted"/>
<evidence type="ECO:0000256" key="1">
    <source>
        <dbReference type="ARBA" id="ARBA00004651"/>
    </source>
</evidence>
<comment type="subcellular location">
    <subcellularLocation>
        <location evidence="1">Cell membrane</location>
        <topology evidence="1">Multi-pass membrane protein</topology>
    </subcellularLocation>
</comment>